<feature type="binding site" evidence="7">
    <location>
        <begin position="219"/>
        <end position="220"/>
    </location>
    <ligand>
        <name>UDP-N-acetyl-alpha-D-muramoyl-L-alanyl-D-glutamate</name>
        <dbReference type="ChEBI" id="CHEBI:83900"/>
    </ligand>
</feature>
<gene>
    <name evidence="7 12" type="primary">murE</name>
    <name evidence="12" type="ordered locus">MUL_3506</name>
</gene>
<dbReference type="GO" id="GO:0000287">
    <property type="term" value="F:magnesium ion binding"/>
    <property type="evidence" value="ECO:0007669"/>
    <property type="project" value="UniProtKB-UniRule"/>
</dbReference>
<keyword evidence="2 7" id="KW-0132">Cell division</keyword>
<evidence type="ECO:0000259" key="9">
    <source>
        <dbReference type="Pfam" id="PF01225"/>
    </source>
</evidence>
<evidence type="ECO:0000256" key="1">
    <source>
        <dbReference type="ARBA" id="ARBA00005898"/>
    </source>
</evidence>
<dbReference type="InterPro" id="IPR000713">
    <property type="entry name" value="Mur_ligase_N"/>
</dbReference>
<dbReference type="Proteomes" id="UP000000765">
    <property type="component" value="Chromosome"/>
</dbReference>
<evidence type="ECO:0000256" key="5">
    <source>
        <dbReference type="ARBA" id="ARBA00023306"/>
    </source>
</evidence>
<feature type="domain" description="Mur ligase central" evidence="11">
    <location>
        <begin position="175"/>
        <end position="378"/>
    </location>
</feature>
<evidence type="ECO:0000256" key="3">
    <source>
        <dbReference type="ARBA" id="ARBA00022960"/>
    </source>
</evidence>
<evidence type="ECO:0000313" key="12">
    <source>
        <dbReference type="EMBL" id="ABL05661.1"/>
    </source>
</evidence>
<comment type="function">
    <text evidence="7">Catalyzes the addition of meso-diaminopimelic acid to the nucleotide precursor UDP-N-acetylmuramoyl-L-alanyl-D-glutamate (UMAG) in the biosynthesis of bacterial cell-wall peptidoglycan.</text>
</comment>
<feature type="binding site" evidence="7">
    <location>
        <begin position="177"/>
        <end position="183"/>
    </location>
    <ligand>
        <name>ATP</name>
        <dbReference type="ChEBI" id="CHEBI:30616"/>
    </ligand>
</feature>
<evidence type="ECO:0000259" key="10">
    <source>
        <dbReference type="Pfam" id="PF02875"/>
    </source>
</evidence>
<keyword evidence="7" id="KW-0067">ATP-binding</keyword>
<feature type="binding site" evidence="7">
    <location>
        <position position="87"/>
    </location>
    <ligand>
        <name>UDP-N-acetyl-alpha-D-muramoyl-L-alanyl-D-glutamate</name>
        <dbReference type="ChEBI" id="CHEBI:83900"/>
    </ligand>
</feature>
<feature type="binding site" evidence="7">
    <location>
        <position position="526"/>
    </location>
    <ligand>
        <name>meso-2,6-diaminopimelate</name>
        <dbReference type="ChEBI" id="CHEBI:57791"/>
    </ligand>
</feature>
<keyword evidence="7" id="KW-0963">Cytoplasm</keyword>
<feature type="binding site" evidence="7">
    <location>
        <position position="448"/>
    </location>
    <ligand>
        <name>meso-2,6-diaminopimelate</name>
        <dbReference type="ChEBI" id="CHEBI:57791"/>
    </ligand>
</feature>
<dbReference type="PANTHER" id="PTHR23135">
    <property type="entry name" value="MUR LIGASE FAMILY MEMBER"/>
    <property type="match status" value="1"/>
</dbReference>
<dbReference type="SUPFAM" id="SSF53244">
    <property type="entry name" value="MurD-like peptide ligases, peptide-binding domain"/>
    <property type="match status" value="1"/>
</dbReference>
<dbReference type="InterPro" id="IPR005761">
    <property type="entry name" value="UDP-N-AcMur-Glu-dNH2Pim_ligase"/>
</dbReference>
<evidence type="ECO:0000259" key="11">
    <source>
        <dbReference type="Pfam" id="PF08245"/>
    </source>
</evidence>
<feature type="binding site" evidence="7">
    <location>
        <position position="246"/>
    </location>
    <ligand>
        <name>UDP-N-acetyl-alpha-D-muramoyl-L-alanyl-D-glutamate</name>
        <dbReference type="ChEBI" id="CHEBI:83900"/>
    </ligand>
</feature>
<dbReference type="InterPro" id="IPR036565">
    <property type="entry name" value="Mur-like_cat_sf"/>
</dbReference>
<comment type="caution">
    <text evidence="7">Lacks conserved residue(s) required for the propagation of feature annotation.</text>
</comment>
<dbReference type="InterPro" id="IPR035911">
    <property type="entry name" value="MurE/MurF_N"/>
</dbReference>
<dbReference type="NCBIfam" id="NF001126">
    <property type="entry name" value="PRK00139.1-4"/>
    <property type="match status" value="1"/>
</dbReference>
<dbReference type="InterPro" id="IPR013221">
    <property type="entry name" value="Mur_ligase_cen"/>
</dbReference>
<name>A0PTJ2_MYCUA</name>
<dbReference type="eggNOG" id="COG0769">
    <property type="taxonomic scope" value="Bacteria"/>
</dbReference>
<dbReference type="GO" id="GO:0051301">
    <property type="term" value="P:cell division"/>
    <property type="evidence" value="ECO:0007669"/>
    <property type="project" value="UniProtKB-KW"/>
</dbReference>
<keyword evidence="4 7" id="KW-0573">Peptidoglycan synthesis</keyword>
<feature type="binding site" evidence="7">
    <location>
        <position position="254"/>
    </location>
    <ligand>
        <name>UDP-N-acetyl-alpha-D-muramoyl-L-alanyl-D-glutamate</name>
        <dbReference type="ChEBI" id="CHEBI:83900"/>
    </ligand>
</feature>
<dbReference type="SUPFAM" id="SSF53623">
    <property type="entry name" value="MurD-like peptide ligases, catalytic domain"/>
    <property type="match status" value="1"/>
</dbReference>
<feature type="domain" description="Mur ligase N-terminal catalytic" evidence="9">
    <location>
        <begin position="82"/>
        <end position="132"/>
    </location>
</feature>
<comment type="subcellular location">
    <subcellularLocation>
        <location evidence="7 8">Cytoplasm</location>
    </subcellularLocation>
</comment>
<dbReference type="UniPathway" id="UPA00219"/>
<comment type="similarity">
    <text evidence="1 7">Belongs to the MurCDEF family. MurE subfamily.</text>
</comment>
<keyword evidence="5 7" id="KW-0131">Cell cycle</keyword>
<feature type="binding site" evidence="7">
    <location>
        <position position="530"/>
    </location>
    <ligand>
        <name>meso-2,6-diaminopimelate</name>
        <dbReference type="ChEBI" id="CHEBI:57791"/>
    </ligand>
</feature>
<dbReference type="KEGG" id="mul:MUL_3506"/>
<evidence type="ECO:0000256" key="8">
    <source>
        <dbReference type="RuleBase" id="RU004135"/>
    </source>
</evidence>
<dbReference type="InterPro" id="IPR004101">
    <property type="entry name" value="Mur_ligase_C"/>
</dbReference>
<comment type="PTM">
    <text evidence="7">Carboxylation is probably crucial for Mg(2+) binding and, consequently, for the gamma-phosphate positioning of ATP.</text>
</comment>
<dbReference type="HOGENOM" id="CLU_022291_4_1_11"/>
<dbReference type="EC" id="6.3.2.13" evidence="7"/>
<dbReference type="GO" id="GO:0009252">
    <property type="term" value="P:peptidoglycan biosynthetic process"/>
    <property type="evidence" value="ECO:0007669"/>
    <property type="project" value="UniProtKB-UniRule"/>
</dbReference>
<dbReference type="GO" id="GO:0005524">
    <property type="term" value="F:ATP binding"/>
    <property type="evidence" value="ECO:0007669"/>
    <property type="project" value="UniProtKB-UniRule"/>
</dbReference>
<dbReference type="NCBIfam" id="TIGR01085">
    <property type="entry name" value="murE"/>
    <property type="match status" value="1"/>
</dbReference>
<reference evidence="12 13" key="1">
    <citation type="journal article" date="2007" name="Genome Res.">
        <title>Reductive evolution and niche adaptation inferred from the genome of Mycobacterium ulcerans, the causative agent of Buruli ulcer.</title>
        <authorList>
            <person name="Stinear T.P."/>
            <person name="Seemann T."/>
            <person name="Pidot S."/>
            <person name="Frigui W."/>
            <person name="Reysset G."/>
            <person name="Garnier T."/>
            <person name="Meurice G."/>
            <person name="Simon D."/>
            <person name="Bouchier C."/>
            <person name="Ma L."/>
            <person name="Tichit M."/>
            <person name="Porter J.L."/>
            <person name="Ryan J."/>
            <person name="Johnson P.D."/>
            <person name="Davies J.K."/>
            <person name="Jenkin G.A."/>
            <person name="Small P.L."/>
            <person name="Jones L.M."/>
            <person name="Tekaia F."/>
            <person name="Laval F."/>
            <person name="Daffe M."/>
            <person name="Parkhill J."/>
            <person name="Cole S.T."/>
        </authorList>
    </citation>
    <scope>NUCLEOTIDE SEQUENCE [LARGE SCALE GENOMIC DNA]</scope>
    <source>
        <strain evidence="12 13">Agy99</strain>
    </source>
</reference>
<comment type="catalytic activity">
    <reaction evidence="7">
        <text>UDP-N-acetyl-alpha-D-muramoyl-L-alanyl-D-glutamate + meso-2,6-diaminopimelate + ATP = UDP-N-acetyl-alpha-D-muramoyl-L-alanyl-gamma-D-glutamyl-meso-2,6-diaminopimelate + ADP + phosphate + H(+)</text>
        <dbReference type="Rhea" id="RHEA:23676"/>
        <dbReference type="ChEBI" id="CHEBI:15378"/>
        <dbReference type="ChEBI" id="CHEBI:30616"/>
        <dbReference type="ChEBI" id="CHEBI:43474"/>
        <dbReference type="ChEBI" id="CHEBI:57791"/>
        <dbReference type="ChEBI" id="CHEBI:83900"/>
        <dbReference type="ChEBI" id="CHEBI:83905"/>
        <dbReference type="ChEBI" id="CHEBI:456216"/>
        <dbReference type="EC" id="6.3.2.13"/>
    </reaction>
</comment>
<keyword evidence="7 12" id="KW-0436">Ligase</keyword>
<dbReference type="Gene3D" id="3.40.1190.10">
    <property type="entry name" value="Mur-like, catalytic domain"/>
    <property type="match status" value="1"/>
</dbReference>
<dbReference type="GO" id="GO:0005737">
    <property type="term" value="C:cytoplasm"/>
    <property type="evidence" value="ECO:0007669"/>
    <property type="project" value="UniProtKB-SubCell"/>
</dbReference>
<comment type="pathway">
    <text evidence="7 8">Cell wall biogenesis; peptidoglycan biosynthesis.</text>
</comment>
<comment type="cofactor">
    <cofactor evidence="7">
        <name>Mg(2+)</name>
        <dbReference type="ChEBI" id="CHEBI:18420"/>
    </cofactor>
</comment>
<feature type="short sequence motif" description="Meso-diaminopimelate recognition motif" evidence="7">
    <location>
        <begin position="472"/>
        <end position="475"/>
    </location>
</feature>
<dbReference type="NCBIfam" id="NF001124">
    <property type="entry name" value="PRK00139.1-2"/>
    <property type="match status" value="1"/>
</dbReference>
<dbReference type="Pfam" id="PF01225">
    <property type="entry name" value="Mur_ligase"/>
    <property type="match status" value="1"/>
</dbReference>
<dbReference type="GO" id="GO:0071555">
    <property type="term" value="P:cell wall organization"/>
    <property type="evidence" value="ECO:0007669"/>
    <property type="project" value="UniProtKB-KW"/>
</dbReference>
<accession>A0PTJ2</accession>
<dbReference type="GO" id="GO:0008765">
    <property type="term" value="F:UDP-N-acetylmuramoylalanyl-D-glutamate-2,6-diaminopimelate ligase activity"/>
    <property type="evidence" value="ECO:0007669"/>
    <property type="project" value="UniProtKB-UniRule"/>
</dbReference>
<organism evidence="12 13">
    <name type="scientific">Mycobacterium ulcerans (strain Agy99)</name>
    <dbReference type="NCBI Taxonomy" id="362242"/>
    <lineage>
        <taxon>Bacteria</taxon>
        <taxon>Bacillati</taxon>
        <taxon>Actinomycetota</taxon>
        <taxon>Actinomycetes</taxon>
        <taxon>Mycobacteriales</taxon>
        <taxon>Mycobacteriaceae</taxon>
        <taxon>Mycobacterium</taxon>
        <taxon>Mycobacterium ulcerans group</taxon>
    </lineage>
</organism>
<dbReference type="HAMAP" id="MF_00208">
    <property type="entry name" value="MurE"/>
    <property type="match status" value="1"/>
</dbReference>
<feature type="modified residue" description="N6-carboxylysine" evidence="7">
    <location>
        <position position="286"/>
    </location>
</feature>
<dbReference type="Pfam" id="PF08245">
    <property type="entry name" value="Mur_ligase_M"/>
    <property type="match status" value="1"/>
</dbReference>
<dbReference type="Gene3D" id="3.40.1390.10">
    <property type="entry name" value="MurE/MurF, N-terminal domain"/>
    <property type="match status" value="1"/>
</dbReference>
<dbReference type="EMBL" id="CP000325">
    <property type="protein sequence ID" value="ABL05661.1"/>
    <property type="molecule type" value="Genomic_DNA"/>
</dbReference>
<dbReference type="AlphaFoldDB" id="A0PTJ2"/>
<keyword evidence="3 7" id="KW-0133">Cell shape</keyword>
<keyword evidence="7" id="KW-0547">Nucleotide-binding</keyword>
<proteinExistence type="inferred from homology"/>
<protein>
    <recommendedName>
        <fullName evidence="7">UDP-N-acetylmuramoyl-L-alanyl-D-glutamate--2,6-diaminopimelate ligase</fullName>
        <ecNumber evidence="7">6.3.2.13</ecNumber>
    </recommendedName>
    <alternativeName>
        <fullName evidence="7">Meso-A2pm-adding enzyme</fullName>
    </alternativeName>
    <alternativeName>
        <fullName evidence="7">Meso-diaminopimelate-adding enzyme</fullName>
    </alternativeName>
    <alternativeName>
        <fullName evidence="7">UDP-MurNAc-L-Ala-D-Glu:meso-diaminopimelate ligase</fullName>
    </alternativeName>
    <alternativeName>
        <fullName evidence="7">UDP-MurNAc-tripeptide synthetase</fullName>
    </alternativeName>
    <alternativeName>
        <fullName evidence="7">UDP-N-acetylmuramyl-tripeptide synthetase</fullName>
    </alternativeName>
</protein>
<feature type="binding site" evidence="7">
    <location>
        <begin position="472"/>
        <end position="475"/>
    </location>
    <ligand>
        <name>meso-2,6-diaminopimelate</name>
        <dbReference type="ChEBI" id="CHEBI:57791"/>
    </ligand>
</feature>
<evidence type="ECO:0000256" key="4">
    <source>
        <dbReference type="ARBA" id="ARBA00022984"/>
    </source>
</evidence>
<sequence>MGSRRGAGWVRHRVVTGRDWVGCHGRPVSPGVGRRTEVVSEVESVLRPSAGPGVPLAELAVQVGAVLADGPHRAAAVPDTLITGMTLRAQAVQPGDLFAALAGSATHGARHTADAIERGAVAVLTDPAGVTAISALGCVPGTVPVLVHPAPRGVLGEAAALVYGHPSDRLTVVGITGTSGKTTTTYLVEAGLRAAGRVAGLIGTIGIRIDGADIPSTLTTPEAPTLQAMLAAMVERGVDTVVMEVSSHALTLGRVDGIRFAVGGFTNLSRDHLDFHPTMADYFEAKALLFDPASALRGHSVVVCIDDEAGRAMADRAGVAITVSATGQPAHWRATDVAPVGAGGQEFTALDPAGVGHRVRIGSPGHYNVSNCLLALAILDAVGVSPEQAAPGLRETRVPGRLEQVDRGQDFLALVDYAHKPGALREVLSTLRNPQRRLAVVFGAGGDRDPGKRGPMGRIAAELADLVVVTDDNPRGEDPGAIRRTIVAGAAESGGAAQVVEIADRGEAIGYAVDWARTGDVVLIAGKGHETGQRGGAEVRPFDDRVELARALEALESCT</sequence>
<dbReference type="SUPFAM" id="SSF63418">
    <property type="entry name" value="MurE/MurF N-terminal domain"/>
    <property type="match status" value="1"/>
</dbReference>
<keyword evidence="7" id="KW-0460">Magnesium</keyword>
<dbReference type="Gene3D" id="3.90.190.20">
    <property type="entry name" value="Mur ligase, C-terminal domain"/>
    <property type="match status" value="1"/>
</dbReference>
<dbReference type="Pfam" id="PF02875">
    <property type="entry name" value="Mur_ligase_C"/>
    <property type="match status" value="1"/>
</dbReference>
<evidence type="ECO:0000256" key="2">
    <source>
        <dbReference type="ARBA" id="ARBA00022618"/>
    </source>
</evidence>
<feature type="domain" description="Mur ligase C-terminal" evidence="10">
    <location>
        <begin position="400"/>
        <end position="528"/>
    </location>
</feature>
<dbReference type="InterPro" id="IPR036615">
    <property type="entry name" value="Mur_ligase_C_dom_sf"/>
</dbReference>
<evidence type="ECO:0000313" key="13">
    <source>
        <dbReference type="Proteomes" id="UP000000765"/>
    </source>
</evidence>
<evidence type="ECO:0000256" key="7">
    <source>
        <dbReference type="HAMAP-Rule" id="MF_00208"/>
    </source>
</evidence>
<keyword evidence="6 7" id="KW-0961">Cell wall biogenesis/degradation</keyword>
<dbReference type="PANTHER" id="PTHR23135:SF4">
    <property type="entry name" value="UDP-N-ACETYLMURAMOYL-L-ALANYL-D-GLUTAMATE--2,6-DIAMINOPIMELATE LIGASE MURE HOMOLOG, CHLOROPLASTIC"/>
    <property type="match status" value="1"/>
</dbReference>
<dbReference type="GO" id="GO:0008360">
    <property type="term" value="P:regulation of cell shape"/>
    <property type="evidence" value="ECO:0007669"/>
    <property type="project" value="UniProtKB-KW"/>
</dbReference>
<evidence type="ECO:0000256" key="6">
    <source>
        <dbReference type="ARBA" id="ARBA00023316"/>
    </source>
</evidence>